<dbReference type="EMBL" id="GG745334">
    <property type="protein sequence ID" value="KNE59539.1"/>
    <property type="molecule type" value="Genomic_DNA"/>
</dbReference>
<evidence type="ECO:0000313" key="1">
    <source>
        <dbReference type="EMBL" id="KNE59539.1"/>
    </source>
</evidence>
<accession>A0A0L0SAW7</accession>
<dbReference type="Proteomes" id="UP000054350">
    <property type="component" value="Unassembled WGS sequence"/>
</dbReference>
<gene>
    <name evidence="1" type="ORF">AMAG_18198</name>
</gene>
<dbReference type="VEuPathDB" id="FungiDB:AMAG_18198"/>
<keyword evidence="2" id="KW-1185">Reference proteome</keyword>
<evidence type="ECO:0000313" key="2">
    <source>
        <dbReference type="Proteomes" id="UP000054350"/>
    </source>
</evidence>
<reference evidence="2" key="2">
    <citation type="submission" date="2009-11" db="EMBL/GenBank/DDBJ databases">
        <title>The Genome Sequence of Allomyces macrogynus strain ATCC 38327.</title>
        <authorList>
            <consortium name="The Broad Institute Genome Sequencing Platform"/>
            <person name="Russ C."/>
            <person name="Cuomo C."/>
            <person name="Shea T."/>
            <person name="Young S.K."/>
            <person name="Zeng Q."/>
            <person name="Koehrsen M."/>
            <person name="Haas B."/>
            <person name="Borodovsky M."/>
            <person name="Guigo R."/>
            <person name="Alvarado L."/>
            <person name="Berlin A."/>
            <person name="Borenstein D."/>
            <person name="Chen Z."/>
            <person name="Engels R."/>
            <person name="Freedman E."/>
            <person name="Gellesch M."/>
            <person name="Goldberg J."/>
            <person name="Griggs A."/>
            <person name="Gujja S."/>
            <person name="Heiman D."/>
            <person name="Hepburn T."/>
            <person name="Howarth C."/>
            <person name="Jen D."/>
            <person name="Larson L."/>
            <person name="Lewis B."/>
            <person name="Mehta T."/>
            <person name="Park D."/>
            <person name="Pearson M."/>
            <person name="Roberts A."/>
            <person name="Saif S."/>
            <person name="Shenoy N."/>
            <person name="Sisk P."/>
            <person name="Stolte C."/>
            <person name="Sykes S."/>
            <person name="Walk T."/>
            <person name="White J."/>
            <person name="Yandava C."/>
            <person name="Burger G."/>
            <person name="Gray M.W."/>
            <person name="Holland P.W.H."/>
            <person name="King N."/>
            <person name="Lang F.B.F."/>
            <person name="Roger A.J."/>
            <person name="Ruiz-Trillo I."/>
            <person name="Lander E."/>
            <person name="Nusbaum C."/>
        </authorList>
    </citation>
    <scope>NUCLEOTIDE SEQUENCE [LARGE SCALE GENOMIC DNA]</scope>
    <source>
        <strain evidence="2">ATCC 38327</strain>
    </source>
</reference>
<protein>
    <submittedName>
        <fullName evidence="1">Uncharacterized protein</fullName>
    </submittedName>
</protein>
<reference evidence="1 2" key="1">
    <citation type="submission" date="2009-11" db="EMBL/GenBank/DDBJ databases">
        <title>Annotation of Allomyces macrogynus ATCC 38327.</title>
        <authorList>
            <consortium name="The Broad Institute Genome Sequencing Platform"/>
            <person name="Russ C."/>
            <person name="Cuomo C."/>
            <person name="Burger G."/>
            <person name="Gray M.W."/>
            <person name="Holland P.W.H."/>
            <person name="King N."/>
            <person name="Lang F.B.F."/>
            <person name="Roger A.J."/>
            <person name="Ruiz-Trillo I."/>
            <person name="Young S.K."/>
            <person name="Zeng Q."/>
            <person name="Gargeya S."/>
            <person name="Fitzgerald M."/>
            <person name="Haas B."/>
            <person name="Abouelleil A."/>
            <person name="Alvarado L."/>
            <person name="Arachchi H.M."/>
            <person name="Berlin A."/>
            <person name="Chapman S.B."/>
            <person name="Gearin G."/>
            <person name="Goldberg J."/>
            <person name="Griggs A."/>
            <person name="Gujja S."/>
            <person name="Hansen M."/>
            <person name="Heiman D."/>
            <person name="Howarth C."/>
            <person name="Larimer J."/>
            <person name="Lui A."/>
            <person name="MacDonald P.J.P."/>
            <person name="McCowen C."/>
            <person name="Montmayeur A."/>
            <person name="Murphy C."/>
            <person name="Neiman D."/>
            <person name="Pearson M."/>
            <person name="Priest M."/>
            <person name="Roberts A."/>
            <person name="Saif S."/>
            <person name="Shea T."/>
            <person name="Sisk P."/>
            <person name="Stolte C."/>
            <person name="Sykes S."/>
            <person name="Wortman J."/>
            <person name="Nusbaum C."/>
            <person name="Birren B."/>
        </authorList>
    </citation>
    <scope>NUCLEOTIDE SEQUENCE [LARGE SCALE GENOMIC DNA]</scope>
    <source>
        <strain evidence="1 2">ATCC 38327</strain>
    </source>
</reference>
<dbReference type="AlphaFoldDB" id="A0A0L0SAW7"/>
<name>A0A0L0SAW7_ALLM3</name>
<sequence>MAWLLDEGISGIYRVGSPIKAGRRGIGARVPILFDQDLPVHSDVDRLCGHASDRVYRSGFFQATADCTLQPLYGAARTPDADDPPVKVRIPAAVAHALLAASARPVQPRSRHTYRDTDSMALSAHLYSVTYATRAALAG</sequence>
<proteinExistence type="predicted"/>
<organism evidence="1 2">
    <name type="scientific">Allomyces macrogynus (strain ATCC 38327)</name>
    <name type="common">Allomyces javanicus var. macrogynus</name>
    <dbReference type="NCBI Taxonomy" id="578462"/>
    <lineage>
        <taxon>Eukaryota</taxon>
        <taxon>Fungi</taxon>
        <taxon>Fungi incertae sedis</taxon>
        <taxon>Blastocladiomycota</taxon>
        <taxon>Blastocladiomycetes</taxon>
        <taxon>Blastocladiales</taxon>
        <taxon>Blastocladiaceae</taxon>
        <taxon>Allomyces</taxon>
    </lineage>
</organism>